<organism evidence="2 4">
    <name type="scientific">Didymodactylos carnosus</name>
    <dbReference type="NCBI Taxonomy" id="1234261"/>
    <lineage>
        <taxon>Eukaryota</taxon>
        <taxon>Metazoa</taxon>
        <taxon>Spiralia</taxon>
        <taxon>Gnathifera</taxon>
        <taxon>Rotifera</taxon>
        <taxon>Eurotatoria</taxon>
        <taxon>Bdelloidea</taxon>
        <taxon>Philodinida</taxon>
        <taxon>Philodinidae</taxon>
        <taxon>Didymodactylos</taxon>
    </lineage>
</organism>
<dbReference type="InterPro" id="IPR025924">
    <property type="entry name" value="YHYH_dom"/>
</dbReference>
<dbReference type="Pfam" id="PF14240">
    <property type="entry name" value="YHYH"/>
    <property type="match status" value="1"/>
</dbReference>
<dbReference type="Proteomes" id="UP000663829">
    <property type="component" value="Unassembled WGS sequence"/>
</dbReference>
<feature type="non-terminal residue" evidence="2">
    <location>
        <position position="1"/>
    </location>
</feature>
<evidence type="ECO:0000313" key="3">
    <source>
        <dbReference type="EMBL" id="CAF4285888.1"/>
    </source>
</evidence>
<evidence type="ECO:0000313" key="4">
    <source>
        <dbReference type="Proteomes" id="UP000663829"/>
    </source>
</evidence>
<feature type="domain" description="YHYH" evidence="1">
    <location>
        <begin position="183"/>
        <end position="279"/>
    </location>
</feature>
<evidence type="ECO:0000313" key="2">
    <source>
        <dbReference type="EMBL" id="CAF1391320.1"/>
    </source>
</evidence>
<name>A0A815K613_9BILA</name>
<keyword evidence="4" id="KW-1185">Reference proteome</keyword>
<evidence type="ECO:0000259" key="1">
    <source>
        <dbReference type="Pfam" id="PF14240"/>
    </source>
</evidence>
<accession>A0A815K613</accession>
<dbReference type="Proteomes" id="UP000681722">
    <property type="component" value="Unassembled WGS sequence"/>
</dbReference>
<reference evidence="2" key="1">
    <citation type="submission" date="2021-02" db="EMBL/GenBank/DDBJ databases">
        <authorList>
            <person name="Nowell W R."/>
        </authorList>
    </citation>
    <scope>NUCLEOTIDE SEQUENCE</scope>
</reference>
<dbReference type="OrthoDB" id="536979at2759"/>
<proteinExistence type="predicted"/>
<protein>
    <recommendedName>
        <fullName evidence="1">YHYH domain-containing protein</fullName>
    </recommendedName>
</protein>
<dbReference type="AlphaFoldDB" id="A0A815K613"/>
<dbReference type="EMBL" id="CAJNOQ010017004">
    <property type="protein sequence ID" value="CAF1391320.1"/>
    <property type="molecule type" value="Genomic_DNA"/>
</dbReference>
<dbReference type="EMBL" id="CAJOBC010082412">
    <property type="protein sequence ID" value="CAF4285888.1"/>
    <property type="molecule type" value="Genomic_DNA"/>
</dbReference>
<sequence>IARIWNDQHNFIDHFSEYHSQRSPIIYVRATASNSLANCLSVAAHFKTTCGSTTVPVANINATTGTNVTCASLSGTLCPGTVVFGSCVFQHKLCVTCYTSGSTVKIRVQSNGLPLFCPSIPSGTFSELNVDYEVNFNPDVSVSSPNVNVATRSALSSIVCDINSQSSAPSASAYVQHGSTNLGTVAGTSIDGVSIMNVNNAMDVDPFFPAGGNTAEMVDSCLAHCQVTGIYHYHIGSGCALYGSNLATYSVTQFTNYRTLTVIGIAKDGHVIYGPYDSTGTQVTSGFDVCNGMFYDSIGNYGYFATQTFPYLTGCFGPNMVEPVPTGLGPGPTLELRCVSVEA</sequence>
<comment type="caution">
    <text evidence="2">The sequence shown here is derived from an EMBL/GenBank/DDBJ whole genome shotgun (WGS) entry which is preliminary data.</text>
</comment>
<gene>
    <name evidence="2" type="ORF">GPM918_LOCUS32809</name>
    <name evidence="3" type="ORF">SRO942_LOCUS33483</name>
</gene>